<proteinExistence type="predicted"/>
<reference evidence="1 2" key="2">
    <citation type="submission" date="2023-11" db="EMBL/GenBank/DDBJ databases">
        <authorList>
            <person name="Lara A.C."/>
            <person name="Chronakova A."/>
        </authorList>
    </citation>
    <scope>NUCLEOTIDE SEQUENCE [LARGE SCALE GENOMIC DNA]</scope>
    <source>
        <strain evidence="1 2">BCCO 10_0856</strain>
    </source>
</reference>
<dbReference type="Pfam" id="PF11239">
    <property type="entry name" value="DUF3040"/>
    <property type="match status" value="1"/>
</dbReference>
<organism evidence="1 2">
    <name type="scientific">Lentzea miocenica</name>
    <dbReference type="NCBI Taxonomy" id="3095431"/>
    <lineage>
        <taxon>Bacteria</taxon>
        <taxon>Bacillati</taxon>
        <taxon>Actinomycetota</taxon>
        <taxon>Actinomycetes</taxon>
        <taxon>Pseudonocardiales</taxon>
        <taxon>Pseudonocardiaceae</taxon>
        <taxon>Lentzea</taxon>
    </lineage>
</organism>
<name>A0ABU4STA6_9PSEU</name>
<reference evidence="1 2" key="1">
    <citation type="submission" date="2023-11" db="EMBL/GenBank/DDBJ databases">
        <title>Lentzea sokolovensis, sp. nov., Lentzea kristufkii, sp. nov., and Lentzea miocenensis, sp. nov., rare actinobacteria from Sokolov Coal Basin, Miocene lacustrine sediment, Czech Republic.</title>
        <authorList>
            <person name="Lara A."/>
            <person name="Kotroba L."/>
            <person name="Nouioui I."/>
            <person name="Neumann-Schaal M."/>
            <person name="Mast Y."/>
            <person name="Chronakova A."/>
        </authorList>
    </citation>
    <scope>NUCLEOTIDE SEQUENCE [LARGE SCALE GENOMIC DNA]</scope>
    <source>
        <strain evidence="1 2">BCCO 10_0856</strain>
    </source>
</reference>
<keyword evidence="2" id="KW-1185">Reference proteome</keyword>
<evidence type="ECO:0000313" key="2">
    <source>
        <dbReference type="Proteomes" id="UP001285521"/>
    </source>
</evidence>
<gene>
    <name evidence="1" type="ORF">SK803_02945</name>
</gene>
<dbReference type="RefSeq" id="WP_319964151.1">
    <property type="nucleotide sequence ID" value="NZ_JAXAVW010000002.1"/>
</dbReference>
<comment type="caution">
    <text evidence="1">The sequence shown here is derived from an EMBL/GenBank/DDBJ whole genome shotgun (WGS) entry which is preliminary data.</text>
</comment>
<dbReference type="EMBL" id="JAXAVW010000002">
    <property type="protein sequence ID" value="MDX8029147.1"/>
    <property type="molecule type" value="Genomic_DNA"/>
</dbReference>
<protein>
    <submittedName>
        <fullName evidence="1">DUF3040 domain-containing protein</fullName>
    </submittedName>
</protein>
<sequence>MLSRQEQQRLVEIEQRLRASEPDLARALREGPRARRSLFQRVMAVLTLFFRRPPESRA</sequence>
<evidence type="ECO:0000313" key="1">
    <source>
        <dbReference type="EMBL" id="MDX8029147.1"/>
    </source>
</evidence>
<dbReference type="Proteomes" id="UP001285521">
    <property type="component" value="Unassembled WGS sequence"/>
</dbReference>
<dbReference type="InterPro" id="IPR021401">
    <property type="entry name" value="DUF3040"/>
</dbReference>
<accession>A0ABU4STA6</accession>